<accession>A0A2M9CQ64</accession>
<dbReference type="Proteomes" id="UP000231693">
    <property type="component" value="Unassembled WGS sequence"/>
</dbReference>
<comment type="caution">
    <text evidence="2">The sequence shown here is derived from an EMBL/GenBank/DDBJ whole genome shotgun (WGS) entry which is preliminary data.</text>
</comment>
<reference evidence="2 3" key="1">
    <citation type="submission" date="2017-11" db="EMBL/GenBank/DDBJ databases">
        <title>Genomic Encyclopedia of Archaeal and Bacterial Type Strains, Phase II (KMG-II): From Individual Species to Whole Genera.</title>
        <authorList>
            <person name="Goeker M."/>
        </authorList>
    </citation>
    <scope>NUCLEOTIDE SEQUENCE [LARGE SCALE GENOMIC DNA]</scope>
    <source>
        <strain evidence="2 3">DSM 25478</strain>
    </source>
</reference>
<dbReference type="AlphaFoldDB" id="A0A2M9CQ64"/>
<dbReference type="EMBL" id="PGFE01000002">
    <property type="protein sequence ID" value="PJJ73971.1"/>
    <property type="molecule type" value="Genomic_DNA"/>
</dbReference>
<name>A0A2M9CQ64_9CELL</name>
<dbReference type="PROSITE" id="PS51257">
    <property type="entry name" value="PROKAR_LIPOPROTEIN"/>
    <property type="match status" value="1"/>
</dbReference>
<evidence type="ECO:0000313" key="3">
    <source>
        <dbReference type="Proteomes" id="UP000231693"/>
    </source>
</evidence>
<evidence type="ECO:0000256" key="1">
    <source>
        <dbReference type="SAM" id="SignalP"/>
    </source>
</evidence>
<protein>
    <recommendedName>
        <fullName evidence="4">LytR cell envelope-related transcriptional attenuator</fullName>
    </recommendedName>
</protein>
<dbReference type="RefSeq" id="WP_100422653.1">
    <property type="nucleotide sequence ID" value="NZ_BOOX01000002.1"/>
</dbReference>
<proteinExistence type="predicted"/>
<evidence type="ECO:0000313" key="2">
    <source>
        <dbReference type="EMBL" id="PJJ73971.1"/>
    </source>
</evidence>
<gene>
    <name evidence="2" type="ORF">CLV28_1457</name>
</gene>
<sequence length="139" mass="14393">MTRTRALVLLALPVCLALGGCASETPAEDGGATPAPPVGDVYDDVRAALDCDDRIPIDEPIDGVLDGEICMPEGLRPVNVYQLTDDSDATLDAAQSVLAEGLDPDDAAARSIDLPDGVLVIPQDTLQLDDVRALLAGIS</sequence>
<organism evidence="2 3">
    <name type="scientific">Sediminihabitans luteus</name>
    <dbReference type="NCBI Taxonomy" id="1138585"/>
    <lineage>
        <taxon>Bacteria</taxon>
        <taxon>Bacillati</taxon>
        <taxon>Actinomycetota</taxon>
        <taxon>Actinomycetes</taxon>
        <taxon>Micrococcales</taxon>
        <taxon>Cellulomonadaceae</taxon>
        <taxon>Sediminihabitans</taxon>
    </lineage>
</organism>
<evidence type="ECO:0008006" key="4">
    <source>
        <dbReference type="Google" id="ProtNLM"/>
    </source>
</evidence>
<feature type="chain" id="PRO_5039375532" description="LytR cell envelope-related transcriptional attenuator" evidence="1">
    <location>
        <begin position="23"/>
        <end position="139"/>
    </location>
</feature>
<feature type="signal peptide" evidence="1">
    <location>
        <begin position="1"/>
        <end position="22"/>
    </location>
</feature>
<keyword evidence="1" id="KW-0732">Signal</keyword>
<keyword evidence="3" id="KW-1185">Reference proteome</keyword>